<accession>A0A1H0LHJ1</accession>
<feature type="transmembrane region" description="Helical" evidence="1">
    <location>
        <begin position="31"/>
        <end position="50"/>
    </location>
</feature>
<evidence type="ECO:0000256" key="1">
    <source>
        <dbReference type="SAM" id="Phobius"/>
    </source>
</evidence>
<keyword evidence="1" id="KW-0472">Membrane</keyword>
<gene>
    <name evidence="2" type="ORF">SAMN05660330_00805</name>
</gene>
<feature type="transmembrane region" description="Helical" evidence="1">
    <location>
        <begin position="70"/>
        <end position="93"/>
    </location>
</feature>
<dbReference type="RefSeq" id="WP_092220011.1">
    <property type="nucleotide sequence ID" value="NZ_FNJI01000004.1"/>
</dbReference>
<dbReference type="STRING" id="91360.SAMN05660330_00805"/>
<keyword evidence="1" id="KW-1133">Transmembrane helix</keyword>
<name>A0A1H0LHJ1_9BACT</name>
<dbReference type="AlphaFoldDB" id="A0A1H0LHJ1"/>
<keyword evidence="1" id="KW-0812">Transmembrane</keyword>
<dbReference type="EMBL" id="FNJI01000004">
    <property type="protein sequence ID" value="SDO67639.1"/>
    <property type="molecule type" value="Genomic_DNA"/>
</dbReference>
<protein>
    <submittedName>
        <fullName evidence="2">Uncharacterized protein</fullName>
    </submittedName>
</protein>
<evidence type="ECO:0000313" key="3">
    <source>
        <dbReference type="Proteomes" id="UP000199073"/>
    </source>
</evidence>
<keyword evidence="3" id="KW-1185">Reference proteome</keyword>
<sequence>MDNPELLLGEYNNLWSEKNTHKIQLRKFKGYLSYFTSIMTGSLSIFGLSTTELFQTISNSKDPAILTQNITNVLNIISVPAVPIILLISSFAINELFQIYVIGNTIGNIEKKLNKLTGENIYSWEHKICPVVYGGKDNHNGKKLTNIILLNDVLIFFPLMLILTTILVVFALNFLYNYNLILLYSYAAILFLMLLGIIYVATKLANYTKASSQLSSFISEAINSY</sequence>
<dbReference type="Proteomes" id="UP000199073">
    <property type="component" value="Unassembled WGS sequence"/>
</dbReference>
<proteinExistence type="predicted"/>
<feature type="transmembrane region" description="Helical" evidence="1">
    <location>
        <begin position="181"/>
        <end position="201"/>
    </location>
</feature>
<feature type="transmembrane region" description="Helical" evidence="1">
    <location>
        <begin position="153"/>
        <end position="175"/>
    </location>
</feature>
<reference evidence="2 3" key="1">
    <citation type="submission" date="2016-10" db="EMBL/GenBank/DDBJ databases">
        <authorList>
            <person name="de Groot N.N."/>
        </authorList>
    </citation>
    <scope>NUCLEOTIDE SEQUENCE [LARGE SCALE GENOMIC DNA]</scope>
    <source>
        <strain evidence="2 3">DSM 12130</strain>
    </source>
</reference>
<evidence type="ECO:0000313" key="2">
    <source>
        <dbReference type="EMBL" id="SDO67639.1"/>
    </source>
</evidence>
<organism evidence="2 3">
    <name type="scientific">Desulforhopalus singaporensis</name>
    <dbReference type="NCBI Taxonomy" id="91360"/>
    <lineage>
        <taxon>Bacteria</taxon>
        <taxon>Pseudomonadati</taxon>
        <taxon>Thermodesulfobacteriota</taxon>
        <taxon>Desulfobulbia</taxon>
        <taxon>Desulfobulbales</taxon>
        <taxon>Desulfocapsaceae</taxon>
        <taxon>Desulforhopalus</taxon>
    </lineage>
</organism>